<feature type="domain" description="N-acetyltransferase" evidence="1">
    <location>
        <begin position="25"/>
        <end position="172"/>
    </location>
</feature>
<dbReference type="PROSITE" id="PS51186">
    <property type="entry name" value="GNAT"/>
    <property type="match status" value="1"/>
</dbReference>
<gene>
    <name evidence="2" type="ORF">Aargi30884_02420</name>
</gene>
<protein>
    <submittedName>
        <fullName evidence="2">N-acetyltransferase</fullName>
    </submittedName>
</protein>
<organism evidence="2 3">
    <name type="scientific">Amedibacterium intestinale</name>
    <dbReference type="NCBI Taxonomy" id="2583452"/>
    <lineage>
        <taxon>Bacteria</taxon>
        <taxon>Bacillati</taxon>
        <taxon>Bacillota</taxon>
        <taxon>Erysipelotrichia</taxon>
        <taxon>Erysipelotrichales</taxon>
        <taxon>Erysipelotrichaceae</taxon>
        <taxon>Amedibacterium</taxon>
    </lineage>
</organism>
<keyword evidence="2" id="KW-0808">Transferase</keyword>
<dbReference type="SUPFAM" id="SSF55729">
    <property type="entry name" value="Acyl-CoA N-acyltransferases (Nat)"/>
    <property type="match status" value="1"/>
</dbReference>
<dbReference type="RefSeq" id="WP_115714557.1">
    <property type="nucleotide sequence ID" value="NZ_AP019695.1"/>
</dbReference>
<evidence type="ECO:0000313" key="3">
    <source>
        <dbReference type="Proteomes" id="UP000464754"/>
    </source>
</evidence>
<dbReference type="AlphaFoldDB" id="A0A6N4TF07"/>
<dbReference type="PANTHER" id="PTHR43792">
    <property type="entry name" value="GNAT FAMILY, PUTATIVE (AFU_ORTHOLOGUE AFUA_3G00765)-RELATED-RELATED"/>
    <property type="match status" value="1"/>
</dbReference>
<dbReference type="Proteomes" id="UP000464754">
    <property type="component" value="Chromosome"/>
</dbReference>
<evidence type="ECO:0000313" key="2">
    <source>
        <dbReference type="EMBL" id="BBK21339.1"/>
    </source>
</evidence>
<dbReference type="Pfam" id="PF13302">
    <property type="entry name" value="Acetyltransf_3"/>
    <property type="match status" value="1"/>
</dbReference>
<evidence type="ECO:0000259" key="1">
    <source>
        <dbReference type="PROSITE" id="PS51186"/>
    </source>
</evidence>
<keyword evidence="3" id="KW-1185">Reference proteome</keyword>
<dbReference type="InterPro" id="IPR016181">
    <property type="entry name" value="Acyl_CoA_acyltransferase"/>
</dbReference>
<proteinExistence type="predicted"/>
<dbReference type="InterPro" id="IPR051531">
    <property type="entry name" value="N-acetyltransferase"/>
</dbReference>
<sequence length="185" mass="22721">MIKQMPFVETDRLYLRGLEEEDVCDIYAYLSMEETREFLDLEQQQNIDQTWNLLYEEYLPYIEKSLFQCWVMEQKQSGKVIGHLRLYEEQQCLFVEMLLHPAYWKQGYMKEALMKMLQHVYTFLKHQNVYVKVRKENKNCIFLLESLGFQYITCVKEMLSNGKMYNMWIERLSEKEWRKQNEKNT</sequence>
<dbReference type="Gene3D" id="3.40.630.30">
    <property type="match status" value="1"/>
</dbReference>
<accession>A0A6N4TF07</accession>
<dbReference type="GO" id="GO:0016747">
    <property type="term" value="F:acyltransferase activity, transferring groups other than amino-acyl groups"/>
    <property type="evidence" value="ECO:0007669"/>
    <property type="project" value="InterPro"/>
</dbReference>
<reference evidence="3" key="1">
    <citation type="submission" date="2019-05" db="EMBL/GenBank/DDBJ databases">
        <title>Complete genome sequencing of Absiella argi strain JCM 30884.</title>
        <authorList>
            <person name="Sakamoto M."/>
            <person name="Murakami T."/>
            <person name="Mori H."/>
        </authorList>
    </citation>
    <scope>NUCLEOTIDE SEQUENCE [LARGE SCALE GENOMIC DNA]</scope>
    <source>
        <strain evidence="3">JCM 30884</strain>
    </source>
</reference>
<dbReference type="PANTHER" id="PTHR43792:SF1">
    <property type="entry name" value="N-ACETYLTRANSFERASE DOMAIN-CONTAINING PROTEIN"/>
    <property type="match status" value="1"/>
</dbReference>
<dbReference type="KEGG" id="aarg:Aargi30884_02420"/>
<dbReference type="InterPro" id="IPR000182">
    <property type="entry name" value="GNAT_dom"/>
</dbReference>
<dbReference type="EMBL" id="AP019695">
    <property type="protein sequence ID" value="BBK21339.1"/>
    <property type="molecule type" value="Genomic_DNA"/>
</dbReference>
<name>A0A6N4TF07_9FIRM</name>